<evidence type="ECO:0000313" key="5">
    <source>
        <dbReference type="Proteomes" id="UP000610966"/>
    </source>
</evidence>
<evidence type="ECO:0000256" key="1">
    <source>
        <dbReference type="PIRSR" id="PIRSR014972-1"/>
    </source>
</evidence>
<dbReference type="InterPro" id="IPR029069">
    <property type="entry name" value="HotDog_dom_sf"/>
</dbReference>
<dbReference type="PIRSF" id="PIRSF014972">
    <property type="entry name" value="FlK"/>
    <property type="match status" value="1"/>
</dbReference>
<dbReference type="Proteomes" id="UP000610966">
    <property type="component" value="Unassembled WGS sequence"/>
</dbReference>
<feature type="active site" evidence="1">
    <location>
        <position position="68"/>
    </location>
</feature>
<organism evidence="4 5">
    <name type="scientific">Sphaerimonospora thailandensis</name>
    <dbReference type="NCBI Taxonomy" id="795644"/>
    <lineage>
        <taxon>Bacteria</taxon>
        <taxon>Bacillati</taxon>
        <taxon>Actinomycetota</taxon>
        <taxon>Actinomycetes</taxon>
        <taxon>Streptosporangiales</taxon>
        <taxon>Streptosporangiaceae</taxon>
        <taxon>Sphaerimonospora</taxon>
    </lineage>
</organism>
<feature type="binding site" evidence="2">
    <location>
        <position position="61"/>
    </location>
    <ligand>
        <name>CoA</name>
        <dbReference type="ChEBI" id="CHEBI:57287"/>
    </ligand>
</feature>
<dbReference type="PANTHER" id="PTHR36934:SF1">
    <property type="entry name" value="THIOESTERASE DOMAIN-CONTAINING PROTEIN"/>
    <property type="match status" value="1"/>
</dbReference>
<dbReference type="AlphaFoldDB" id="A0A8J3W224"/>
<feature type="binding site" evidence="2">
    <location>
        <position position="113"/>
    </location>
    <ligand>
        <name>substrate</name>
    </ligand>
</feature>
<dbReference type="Pfam" id="PF22636">
    <property type="entry name" value="FlK"/>
    <property type="match status" value="1"/>
</dbReference>
<feature type="active site" evidence="1">
    <location>
        <position position="42"/>
    </location>
</feature>
<dbReference type="EMBL" id="BOOG01000086">
    <property type="protein sequence ID" value="GIH73367.1"/>
    <property type="molecule type" value="Genomic_DNA"/>
</dbReference>
<feature type="binding site" evidence="2">
    <location>
        <position position="61"/>
    </location>
    <ligand>
        <name>substrate</name>
    </ligand>
</feature>
<dbReference type="SUPFAM" id="SSF54637">
    <property type="entry name" value="Thioesterase/thiol ester dehydrase-isomerase"/>
    <property type="match status" value="1"/>
</dbReference>
<protein>
    <submittedName>
        <fullName evidence="4">Thioesterase</fullName>
    </submittedName>
</protein>
<dbReference type="PANTHER" id="PTHR36934">
    <property type="entry name" value="BLR0278 PROTEIN"/>
    <property type="match status" value="1"/>
</dbReference>
<evidence type="ECO:0000313" key="4">
    <source>
        <dbReference type="EMBL" id="GIH73367.1"/>
    </source>
</evidence>
<keyword evidence="5" id="KW-1185">Reference proteome</keyword>
<accession>A0A8J3W224</accession>
<dbReference type="RefSeq" id="WP_239090064.1">
    <property type="nucleotide sequence ID" value="NZ_BOOG01000086.1"/>
</dbReference>
<dbReference type="Gene3D" id="3.10.129.10">
    <property type="entry name" value="Hotdog Thioesterase"/>
    <property type="match status" value="1"/>
</dbReference>
<sequence length="125" mass="13539">MRIAPGLHAEVLIMVEREDTAIRVGSGDVPVLGTPRLLSFAEGAMVKAVQPYLEQGQTTVGTKVALDHRAPSPVGMHVEVSAELVEVDGRRLIFSVKAVDKNGTLVATGRVERVIVDRERFLARL</sequence>
<reference evidence="4" key="1">
    <citation type="submission" date="2021-01" db="EMBL/GenBank/DDBJ databases">
        <title>Whole genome shotgun sequence of Sphaerimonospora thailandensis NBRC 107569.</title>
        <authorList>
            <person name="Komaki H."/>
            <person name="Tamura T."/>
        </authorList>
    </citation>
    <scope>NUCLEOTIDE SEQUENCE</scope>
    <source>
        <strain evidence="4">NBRC 107569</strain>
    </source>
</reference>
<dbReference type="InterPro" id="IPR025540">
    <property type="entry name" value="FlK"/>
</dbReference>
<comment type="caution">
    <text evidence="4">The sequence shown here is derived from an EMBL/GenBank/DDBJ whole genome shotgun (WGS) entry which is preliminary data.</text>
</comment>
<evidence type="ECO:0000259" key="3">
    <source>
        <dbReference type="Pfam" id="PF22636"/>
    </source>
</evidence>
<dbReference type="InterPro" id="IPR054485">
    <property type="entry name" value="FlK-like_dom"/>
</dbReference>
<feature type="active site" evidence="1">
    <location>
        <position position="34"/>
    </location>
</feature>
<gene>
    <name evidence="4" type="ORF">Mth01_56200</name>
</gene>
<proteinExistence type="predicted"/>
<name>A0A8J3W224_9ACTN</name>
<feature type="domain" description="Fluoroacetyl-CoA-specific thioesterase-like" evidence="3">
    <location>
        <begin position="15"/>
        <end position="119"/>
    </location>
</feature>
<evidence type="ECO:0000256" key="2">
    <source>
        <dbReference type="PIRSR" id="PIRSR014972-2"/>
    </source>
</evidence>